<evidence type="ECO:0000313" key="3">
    <source>
        <dbReference type="Proteomes" id="UP001428817"/>
    </source>
</evidence>
<protein>
    <submittedName>
        <fullName evidence="2">Type II toxin-antitoxin system VapB family antitoxin</fullName>
    </submittedName>
</protein>
<dbReference type="Proteomes" id="UP001428817">
    <property type="component" value="Unassembled WGS sequence"/>
</dbReference>
<reference evidence="3" key="1">
    <citation type="journal article" date="2019" name="Int. J. Syst. Evol. Microbiol.">
        <title>The Global Catalogue of Microorganisms (GCM) 10K type strain sequencing project: providing services to taxonomists for standard genome sequencing and annotation.</title>
        <authorList>
            <consortium name="The Broad Institute Genomics Platform"/>
            <consortium name="The Broad Institute Genome Sequencing Center for Infectious Disease"/>
            <person name="Wu L."/>
            <person name="Ma J."/>
        </authorList>
    </citation>
    <scope>NUCLEOTIDE SEQUENCE [LARGE SCALE GENOMIC DNA]</scope>
    <source>
        <strain evidence="3">JCM 18303</strain>
    </source>
</reference>
<sequence>MRTNIDIDDEVLEMVMHRYRLRTKTEAVDLALRRLAGEPMSREEALGMRGANAIGEPPADGFPAPR</sequence>
<accession>A0ABP9Q3Z7</accession>
<evidence type="ECO:0000313" key="2">
    <source>
        <dbReference type="EMBL" id="GAA5156590.1"/>
    </source>
</evidence>
<organism evidence="2 3">
    <name type="scientific">Pseudonocardia eucalypti</name>
    <dbReference type="NCBI Taxonomy" id="648755"/>
    <lineage>
        <taxon>Bacteria</taxon>
        <taxon>Bacillati</taxon>
        <taxon>Actinomycetota</taxon>
        <taxon>Actinomycetes</taxon>
        <taxon>Pseudonocardiales</taxon>
        <taxon>Pseudonocardiaceae</taxon>
        <taxon>Pseudonocardia</taxon>
    </lineage>
</organism>
<dbReference type="RefSeq" id="WP_345702867.1">
    <property type="nucleotide sequence ID" value="NZ_BAABJP010000015.1"/>
</dbReference>
<gene>
    <name evidence="2" type="ORF">GCM10023321_32590</name>
</gene>
<comment type="caution">
    <text evidence="2">The sequence shown here is derived from an EMBL/GenBank/DDBJ whole genome shotgun (WGS) entry which is preliminary data.</text>
</comment>
<dbReference type="InterPro" id="IPR019239">
    <property type="entry name" value="VapB_antitoxin"/>
</dbReference>
<dbReference type="EMBL" id="BAABJP010000015">
    <property type="protein sequence ID" value="GAA5156590.1"/>
    <property type="molecule type" value="Genomic_DNA"/>
</dbReference>
<keyword evidence="3" id="KW-1185">Reference proteome</keyword>
<proteinExistence type="predicted"/>
<name>A0ABP9Q3Z7_9PSEU</name>
<evidence type="ECO:0000256" key="1">
    <source>
        <dbReference type="SAM" id="MobiDB-lite"/>
    </source>
</evidence>
<dbReference type="Pfam" id="PF09957">
    <property type="entry name" value="VapB_antitoxin"/>
    <property type="match status" value="1"/>
</dbReference>
<feature type="region of interest" description="Disordered" evidence="1">
    <location>
        <begin position="41"/>
        <end position="66"/>
    </location>
</feature>